<name>A0A1F7UX42_9BACT</name>
<gene>
    <name evidence="3" type="ORF">A2936_04315</name>
</gene>
<dbReference type="CDD" id="cd02440">
    <property type="entry name" value="AdoMet_MTases"/>
    <property type="match status" value="1"/>
</dbReference>
<dbReference type="EMBL" id="MGEK01000006">
    <property type="protein sequence ID" value="OGL82860.1"/>
    <property type="molecule type" value="Genomic_DNA"/>
</dbReference>
<dbReference type="InterPro" id="IPR029063">
    <property type="entry name" value="SAM-dependent_MTases_sf"/>
</dbReference>
<reference evidence="3 4" key="1">
    <citation type="journal article" date="2016" name="Nat. Commun.">
        <title>Thousands of microbial genomes shed light on interconnected biogeochemical processes in an aquifer system.</title>
        <authorList>
            <person name="Anantharaman K."/>
            <person name="Brown C.T."/>
            <person name="Hug L.A."/>
            <person name="Sharon I."/>
            <person name="Castelle C.J."/>
            <person name="Probst A.J."/>
            <person name="Thomas B.C."/>
            <person name="Singh A."/>
            <person name="Wilkins M.J."/>
            <person name="Karaoz U."/>
            <person name="Brodie E.L."/>
            <person name="Williams K.H."/>
            <person name="Hubbard S.S."/>
            <person name="Banfield J.F."/>
        </authorList>
    </citation>
    <scope>NUCLEOTIDE SEQUENCE [LARGE SCALE GENOMIC DNA]</scope>
</reference>
<accession>A0A1F7UX42</accession>
<evidence type="ECO:0000313" key="3">
    <source>
        <dbReference type="EMBL" id="OGL82860.1"/>
    </source>
</evidence>
<protein>
    <recommendedName>
        <fullName evidence="2">Methyltransferase domain-containing protein</fullName>
    </recommendedName>
</protein>
<evidence type="ECO:0000256" key="1">
    <source>
        <dbReference type="ARBA" id="ARBA00022679"/>
    </source>
</evidence>
<dbReference type="GO" id="GO:0016740">
    <property type="term" value="F:transferase activity"/>
    <property type="evidence" value="ECO:0007669"/>
    <property type="project" value="UniProtKB-KW"/>
</dbReference>
<evidence type="ECO:0000259" key="2">
    <source>
        <dbReference type="Pfam" id="PF13649"/>
    </source>
</evidence>
<proteinExistence type="predicted"/>
<comment type="caution">
    <text evidence="3">The sequence shown here is derived from an EMBL/GenBank/DDBJ whole genome shotgun (WGS) entry which is preliminary data.</text>
</comment>
<sequence length="281" mass="32634">MNLGIRAHFCSFFYTLKIVVNMKEKIYHDKYVQYYDYFQQGVRGDVGFYLSHFKNFRGSVLEIGAGTGRITTPLMKAGINVTALDSSADMLAILKKKAKPLGISPRMIHADMRTMRIAQKFDAVIVTFRAFQHLYTARDQLAALHSIRKHLKPRGVLIFDVYAPSIKYMAEGTWKWFGADKKILPGTKRKVVVDLRNRYDFGNQIMYQEYRFTYPNGKRDILPLRMRFFFRFEVGHLLHRTGFSIIKLLGDFKGHPYKHGSPEMIWICRPSITMPKMSGLI</sequence>
<dbReference type="SUPFAM" id="SSF53335">
    <property type="entry name" value="S-adenosyl-L-methionine-dependent methyltransferases"/>
    <property type="match status" value="1"/>
</dbReference>
<dbReference type="Gene3D" id="2.20.25.110">
    <property type="entry name" value="S-adenosyl-L-methionine-dependent methyltransferases"/>
    <property type="match status" value="1"/>
</dbReference>
<evidence type="ECO:0000313" key="4">
    <source>
        <dbReference type="Proteomes" id="UP000176846"/>
    </source>
</evidence>
<organism evidence="3 4">
    <name type="scientific">Candidatus Uhrbacteria bacterium RIFCSPLOWO2_01_FULL_47_25</name>
    <dbReference type="NCBI Taxonomy" id="1802402"/>
    <lineage>
        <taxon>Bacteria</taxon>
        <taxon>Candidatus Uhriibacteriota</taxon>
    </lineage>
</organism>
<feature type="domain" description="Methyltransferase" evidence="2">
    <location>
        <begin position="60"/>
        <end position="155"/>
    </location>
</feature>
<dbReference type="AlphaFoldDB" id="A0A1F7UX42"/>
<dbReference type="Gene3D" id="3.40.50.150">
    <property type="entry name" value="Vaccinia Virus protein VP39"/>
    <property type="match status" value="1"/>
</dbReference>
<keyword evidence="1" id="KW-0808">Transferase</keyword>
<dbReference type="Proteomes" id="UP000176846">
    <property type="component" value="Unassembled WGS sequence"/>
</dbReference>
<dbReference type="PANTHER" id="PTHR43861">
    <property type="entry name" value="TRANS-ACONITATE 2-METHYLTRANSFERASE-RELATED"/>
    <property type="match status" value="1"/>
</dbReference>
<dbReference type="Pfam" id="PF13649">
    <property type="entry name" value="Methyltransf_25"/>
    <property type="match status" value="1"/>
</dbReference>
<dbReference type="InterPro" id="IPR041698">
    <property type="entry name" value="Methyltransf_25"/>
</dbReference>